<gene>
    <name evidence="2" type="ORF">AUP44_09000</name>
</gene>
<reference evidence="2 3" key="1">
    <citation type="submission" date="2015-12" db="EMBL/GenBank/DDBJ databases">
        <title>Genome sequence of Tistrella mobilis MCCC 1A02139.</title>
        <authorList>
            <person name="Lu L."/>
            <person name="Lai Q."/>
            <person name="Shao Z."/>
            <person name="Qian P."/>
        </authorList>
    </citation>
    <scope>NUCLEOTIDE SEQUENCE [LARGE SCALE GENOMIC DNA]</scope>
    <source>
        <strain evidence="2 3">MCCC 1A02139</strain>
    </source>
</reference>
<evidence type="ECO:0000313" key="3">
    <source>
        <dbReference type="Proteomes" id="UP000075787"/>
    </source>
</evidence>
<proteinExistence type="predicted"/>
<dbReference type="PANTHER" id="PTHR35936">
    <property type="entry name" value="MEMBRANE-BOUND LYTIC MUREIN TRANSGLYCOSYLASE F"/>
    <property type="match status" value="1"/>
</dbReference>
<protein>
    <submittedName>
        <fullName evidence="2">Uncharacterized protein</fullName>
    </submittedName>
</protein>
<dbReference type="RefSeq" id="WP_062766269.1">
    <property type="nucleotide sequence ID" value="NZ_CP121045.1"/>
</dbReference>
<feature type="chain" id="PRO_5007836589" evidence="1">
    <location>
        <begin position="26"/>
        <end position="270"/>
    </location>
</feature>
<sequence length="270" mass="30013">MHRLMMMLAAAVITVAGVLAQAAMAAGAEPKIVRVGGYQFAPYVSFGEGGTGPQGLTVELITLLNQIQDTWRFELVPTTPLRRYDDFARGRFDVMFFEMAGWGWSRRDIPLDVSDTIATDREVFIAQLYAGRDKSWFAGVKATKIAAILGYHYAFADFAGDPDEMRRRFDLVLVNDNAAVIELVLLGRVEAGVVTQSFLSRYLADRPNDLARLLVSDQVDQLYDLRVLTRPGLDPDAAAIRGLLARLDRDGRLAPLWHAYGLDPATFRED</sequence>
<comment type="caution">
    <text evidence="2">The sequence shown here is derived from an EMBL/GenBank/DDBJ whole genome shotgun (WGS) entry which is preliminary data.</text>
</comment>
<dbReference type="OrthoDB" id="8747607at2"/>
<organism evidence="2 3">
    <name type="scientific">Tistrella mobilis</name>
    <dbReference type="NCBI Taxonomy" id="171437"/>
    <lineage>
        <taxon>Bacteria</taxon>
        <taxon>Pseudomonadati</taxon>
        <taxon>Pseudomonadota</taxon>
        <taxon>Alphaproteobacteria</taxon>
        <taxon>Geminicoccales</taxon>
        <taxon>Geminicoccaceae</taxon>
        <taxon>Tistrella</taxon>
    </lineage>
</organism>
<evidence type="ECO:0000313" key="2">
    <source>
        <dbReference type="EMBL" id="KYO51430.1"/>
    </source>
</evidence>
<dbReference type="SUPFAM" id="SSF53850">
    <property type="entry name" value="Periplasmic binding protein-like II"/>
    <property type="match status" value="1"/>
</dbReference>
<dbReference type="EMBL" id="LPZR01000173">
    <property type="protein sequence ID" value="KYO51430.1"/>
    <property type="molecule type" value="Genomic_DNA"/>
</dbReference>
<accession>A0A162KJH1</accession>
<dbReference type="GeneID" id="97242798"/>
<dbReference type="Gene3D" id="3.40.190.10">
    <property type="entry name" value="Periplasmic binding protein-like II"/>
    <property type="match status" value="2"/>
</dbReference>
<keyword evidence="1" id="KW-0732">Signal</keyword>
<evidence type="ECO:0000256" key="1">
    <source>
        <dbReference type="SAM" id="SignalP"/>
    </source>
</evidence>
<name>A0A162KJH1_9PROT</name>
<dbReference type="AlphaFoldDB" id="A0A162KJH1"/>
<dbReference type="Proteomes" id="UP000075787">
    <property type="component" value="Unassembled WGS sequence"/>
</dbReference>
<feature type="signal peptide" evidence="1">
    <location>
        <begin position="1"/>
        <end position="25"/>
    </location>
</feature>
<dbReference type="PANTHER" id="PTHR35936:SF25">
    <property type="entry name" value="ABC TRANSPORTER SUBSTRATE-BINDING PROTEIN"/>
    <property type="match status" value="1"/>
</dbReference>